<sequence>MVIDRSPAMIVRLLAVLKAGAAFLPIDPALPAARIAEMTDGARVRLLLSSQRLRGRVRTAVPVLEMEDAEHSDMVPSAGLSEVSLQELPAEWLPVPPTVLPPGLPPVLRGQLAYLIYTSGSTGTPKAVAVEHGPLAMHCHATAGQYGMAPGERELHFLAFGFDGAHERWMAPLVAGAEVVLRDDELWSAEQTLDAFRRHGITNAGFPPAYLMRLVEAARADAPPLRLLSFGGEAISRESFARVRDTFRARTLINGYGPTEAVVTPLAWVTDGQEDCRQAYAPIGRPVGSRHAYVLDGDLNPVPYGAIGELYIGGFGLARGYAHRAALTAERFLPDPFAPGARMYRTGDLVRQAADGNVEYVARRDHQVKIRGYRIEPG</sequence>
<keyword evidence="5" id="KW-1185">Reference proteome</keyword>
<feature type="non-terminal residue" evidence="4">
    <location>
        <position position="378"/>
    </location>
</feature>
<protein>
    <submittedName>
        <fullName evidence="4">Amino acid adenylation domain-containing protein</fullName>
    </submittedName>
</protein>
<keyword evidence="2" id="KW-0597">Phosphoprotein</keyword>
<dbReference type="EMBL" id="QGGT01000026">
    <property type="protein sequence ID" value="PWK29735.1"/>
    <property type="molecule type" value="Genomic_DNA"/>
</dbReference>
<feature type="domain" description="AMP-dependent synthetase/ligase" evidence="3">
    <location>
        <begin position="3"/>
        <end position="321"/>
    </location>
</feature>
<dbReference type="Pfam" id="PF00501">
    <property type="entry name" value="AMP-binding"/>
    <property type="match status" value="1"/>
</dbReference>
<evidence type="ECO:0000256" key="2">
    <source>
        <dbReference type="ARBA" id="ARBA00022553"/>
    </source>
</evidence>
<dbReference type="SUPFAM" id="SSF56801">
    <property type="entry name" value="Acetyl-CoA synthetase-like"/>
    <property type="match status" value="1"/>
</dbReference>
<dbReference type="PANTHER" id="PTHR45527">
    <property type="entry name" value="NONRIBOSOMAL PEPTIDE SYNTHETASE"/>
    <property type="match status" value="1"/>
</dbReference>
<dbReference type="InterPro" id="IPR010071">
    <property type="entry name" value="AA_adenyl_dom"/>
</dbReference>
<comment type="caution">
    <text evidence="4">The sequence shown here is derived from an EMBL/GenBank/DDBJ whole genome shotgun (WGS) entry which is preliminary data.</text>
</comment>
<reference evidence="4 5" key="1">
    <citation type="submission" date="2018-05" db="EMBL/GenBank/DDBJ databases">
        <title>Genomic Encyclopedia of Type Strains, Phase IV (KMG-V): Genome sequencing to study the core and pangenomes of soil and plant-associated prokaryotes.</title>
        <authorList>
            <person name="Whitman W."/>
        </authorList>
    </citation>
    <scope>NUCLEOTIDE SEQUENCE [LARGE SCALE GENOMIC DNA]</scope>
    <source>
        <strain evidence="4 5">SLV-132</strain>
    </source>
</reference>
<dbReference type="PANTHER" id="PTHR45527:SF1">
    <property type="entry name" value="FATTY ACID SYNTHASE"/>
    <property type="match status" value="1"/>
</dbReference>
<accession>A0A316EF13</accession>
<evidence type="ECO:0000313" key="4">
    <source>
        <dbReference type="EMBL" id="PWK29735.1"/>
    </source>
</evidence>
<dbReference type="FunFam" id="2.30.38.10:FF:000001">
    <property type="entry name" value="Non-ribosomal peptide synthetase PvdI"/>
    <property type="match status" value="1"/>
</dbReference>
<dbReference type="Gene3D" id="2.30.38.10">
    <property type="entry name" value="Luciferase, Domain 3"/>
    <property type="match status" value="1"/>
</dbReference>
<dbReference type="GO" id="GO:0005737">
    <property type="term" value="C:cytoplasm"/>
    <property type="evidence" value="ECO:0007669"/>
    <property type="project" value="TreeGrafter"/>
</dbReference>
<gene>
    <name evidence="4" type="ORF">C7419_1261</name>
</gene>
<dbReference type="GO" id="GO:0043041">
    <property type="term" value="P:amino acid activation for nonribosomal peptide biosynthetic process"/>
    <property type="evidence" value="ECO:0007669"/>
    <property type="project" value="TreeGrafter"/>
</dbReference>
<dbReference type="AlphaFoldDB" id="A0A316EF13"/>
<dbReference type="GO" id="GO:0031177">
    <property type="term" value="F:phosphopantetheine binding"/>
    <property type="evidence" value="ECO:0007669"/>
    <property type="project" value="TreeGrafter"/>
</dbReference>
<proteinExistence type="predicted"/>
<dbReference type="NCBIfam" id="TIGR01733">
    <property type="entry name" value="AA-adenyl-dom"/>
    <property type="match status" value="1"/>
</dbReference>
<dbReference type="Gene3D" id="3.40.50.980">
    <property type="match status" value="2"/>
</dbReference>
<evidence type="ECO:0000256" key="1">
    <source>
        <dbReference type="ARBA" id="ARBA00022450"/>
    </source>
</evidence>
<evidence type="ECO:0000313" key="5">
    <source>
        <dbReference type="Proteomes" id="UP000245754"/>
    </source>
</evidence>
<keyword evidence="1" id="KW-0596">Phosphopantetheine</keyword>
<dbReference type="GO" id="GO:0044550">
    <property type="term" value="P:secondary metabolite biosynthetic process"/>
    <property type="evidence" value="ECO:0007669"/>
    <property type="project" value="TreeGrafter"/>
</dbReference>
<dbReference type="InterPro" id="IPR000873">
    <property type="entry name" value="AMP-dep_synth/lig_dom"/>
</dbReference>
<name>A0A316EF13_9BURK</name>
<dbReference type="PROSITE" id="PS00455">
    <property type="entry name" value="AMP_BINDING"/>
    <property type="match status" value="1"/>
</dbReference>
<dbReference type="InterPro" id="IPR020845">
    <property type="entry name" value="AMP-binding_CS"/>
</dbReference>
<dbReference type="Proteomes" id="UP000245754">
    <property type="component" value="Unassembled WGS sequence"/>
</dbReference>
<organism evidence="4 5">
    <name type="scientific">Cupriavidus plantarum</name>
    <dbReference type="NCBI Taxonomy" id="942865"/>
    <lineage>
        <taxon>Bacteria</taxon>
        <taxon>Pseudomonadati</taxon>
        <taxon>Pseudomonadota</taxon>
        <taxon>Betaproteobacteria</taxon>
        <taxon>Burkholderiales</taxon>
        <taxon>Burkholderiaceae</taxon>
        <taxon>Cupriavidus</taxon>
    </lineage>
</organism>
<evidence type="ECO:0000259" key="3">
    <source>
        <dbReference type="Pfam" id="PF00501"/>
    </source>
</evidence>